<gene>
    <name evidence="1" type="ORF">CDAR_524871</name>
</gene>
<accession>A0AAV4QZX3</accession>
<organism evidence="1 2">
    <name type="scientific">Caerostris darwini</name>
    <dbReference type="NCBI Taxonomy" id="1538125"/>
    <lineage>
        <taxon>Eukaryota</taxon>
        <taxon>Metazoa</taxon>
        <taxon>Ecdysozoa</taxon>
        <taxon>Arthropoda</taxon>
        <taxon>Chelicerata</taxon>
        <taxon>Arachnida</taxon>
        <taxon>Araneae</taxon>
        <taxon>Araneomorphae</taxon>
        <taxon>Entelegynae</taxon>
        <taxon>Araneoidea</taxon>
        <taxon>Araneidae</taxon>
        <taxon>Caerostris</taxon>
    </lineage>
</organism>
<name>A0AAV4QZX3_9ARAC</name>
<dbReference type="AlphaFoldDB" id="A0AAV4QZX3"/>
<protein>
    <submittedName>
        <fullName evidence="1">Uncharacterized protein</fullName>
    </submittedName>
</protein>
<sequence length="173" mass="20096">MYETESQTIVVRRGRVHMFHLWANSISRNADFASDTAKTYAADLRNTDVQMERRLGNSERVVSTILTKGKNSFYSNLSIREYPKTKQLFSLPARSQIKRNHRLQTELCGAFPNVKLRSVSGVFDLRQRSHHASHWSEFGEKHTAINIPLVRFGAPKASRDFQTDSHRFFLRHF</sequence>
<comment type="caution">
    <text evidence="1">The sequence shown here is derived from an EMBL/GenBank/DDBJ whole genome shotgun (WGS) entry which is preliminary data.</text>
</comment>
<proteinExistence type="predicted"/>
<dbReference type="EMBL" id="BPLQ01005290">
    <property type="protein sequence ID" value="GIY13884.1"/>
    <property type="molecule type" value="Genomic_DNA"/>
</dbReference>
<reference evidence="1 2" key="1">
    <citation type="submission" date="2021-06" db="EMBL/GenBank/DDBJ databases">
        <title>Caerostris darwini draft genome.</title>
        <authorList>
            <person name="Kono N."/>
            <person name="Arakawa K."/>
        </authorList>
    </citation>
    <scope>NUCLEOTIDE SEQUENCE [LARGE SCALE GENOMIC DNA]</scope>
</reference>
<dbReference type="Proteomes" id="UP001054837">
    <property type="component" value="Unassembled WGS sequence"/>
</dbReference>
<keyword evidence="2" id="KW-1185">Reference proteome</keyword>
<evidence type="ECO:0000313" key="2">
    <source>
        <dbReference type="Proteomes" id="UP001054837"/>
    </source>
</evidence>
<evidence type="ECO:0000313" key="1">
    <source>
        <dbReference type="EMBL" id="GIY13884.1"/>
    </source>
</evidence>